<dbReference type="PANTHER" id="PTHR30535:SF34">
    <property type="entry name" value="MOLYBDATE-BINDING PROTEIN MOLA"/>
    <property type="match status" value="1"/>
</dbReference>
<dbReference type="RefSeq" id="WP_233464490.1">
    <property type="nucleotide sequence ID" value="NZ_JACHKZ010000012.1"/>
</dbReference>
<evidence type="ECO:0000259" key="3">
    <source>
        <dbReference type="PROSITE" id="PS50983"/>
    </source>
</evidence>
<dbReference type="PANTHER" id="PTHR30535">
    <property type="entry name" value="VITAMIN B12-BINDING PROTEIN"/>
    <property type="match status" value="1"/>
</dbReference>
<accession>A0ABR6RG93</accession>
<evidence type="ECO:0000256" key="2">
    <source>
        <dbReference type="SAM" id="SignalP"/>
    </source>
</evidence>
<name>A0ABR6RG93_9BURK</name>
<dbReference type="EMBL" id="JACHKZ010000012">
    <property type="protein sequence ID" value="MBB6578181.1"/>
    <property type="molecule type" value="Genomic_DNA"/>
</dbReference>
<comment type="caution">
    <text evidence="4">The sequence shown here is derived from an EMBL/GenBank/DDBJ whole genome shotgun (WGS) entry which is preliminary data.</text>
</comment>
<reference evidence="4 5" key="1">
    <citation type="submission" date="2020-08" db="EMBL/GenBank/DDBJ databases">
        <title>Functional genomics of gut bacteria from endangered species of beetles.</title>
        <authorList>
            <person name="Carlos-Shanley C."/>
        </authorList>
    </citation>
    <scope>NUCLEOTIDE SEQUENCE [LARGE SCALE GENOMIC DNA]</scope>
    <source>
        <strain evidence="4 5">S00124</strain>
    </source>
</reference>
<gene>
    <name evidence="4" type="ORF">HNP33_002261</name>
</gene>
<dbReference type="Pfam" id="PF01497">
    <property type="entry name" value="Peripla_BP_2"/>
    <property type="match status" value="1"/>
</dbReference>
<evidence type="ECO:0000313" key="5">
    <source>
        <dbReference type="Proteomes" id="UP000562492"/>
    </source>
</evidence>
<dbReference type="Gene3D" id="3.40.50.1980">
    <property type="entry name" value="Nitrogenase molybdenum iron protein domain"/>
    <property type="match status" value="2"/>
</dbReference>
<dbReference type="InterPro" id="IPR054828">
    <property type="entry name" value="Vit_B12_bind_prot"/>
</dbReference>
<feature type="domain" description="Fe/B12 periplasmic-binding" evidence="3">
    <location>
        <begin position="78"/>
        <end position="326"/>
    </location>
</feature>
<dbReference type="InterPro" id="IPR050902">
    <property type="entry name" value="ABC_Transporter_SBP"/>
</dbReference>
<protein>
    <submittedName>
        <fullName evidence="4">Iron complex transport system substrate-binding protein</fullName>
    </submittedName>
</protein>
<organism evidence="4 5">
    <name type="scientific">Comamonas odontotermitis</name>
    <dbReference type="NCBI Taxonomy" id="379895"/>
    <lineage>
        <taxon>Bacteria</taxon>
        <taxon>Pseudomonadati</taxon>
        <taxon>Pseudomonadota</taxon>
        <taxon>Betaproteobacteria</taxon>
        <taxon>Burkholderiales</taxon>
        <taxon>Comamonadaceae</taxon>
        <taxon>Comamonas</taxon>
    </lineage>
</organism>
<dbReference type="NCBIfam" id="NF038402">
    <property type="entry name" value="TroA_like"/>
    <property type="match status" value="1"/>
</dbReference>
<evidence type="ECO:0000256" key="1">
    <source>
        <dbReference type="ARBA" id="ARBA00022729"/>
    </source>
</evidence>
<keyword evidence="1 2" id="KW-0732">Signal</keyword>
<proteinExistence type="predicted"/>
<dbReference type="PROSITE" id="PS50983">
    <property type="entry name" value="FE_B12_PBP"/>
    <property type="match status" value="1"/>
</dbReference>
<feature type="chain" id="PRO_5046934725" evidence="2">
    <location>
        <begin position="37"/>
        <end position="341"/>
    </location>
</feature>
<dbReference type="Proteomes" id="UP000562492">
    <property type="component" value="Unassembled WGS sequence"/>
</dbReference>
<dbReference type="InterPro" id="IPR002491">
    <property type="entry name" value="ABC_transptr_periplasmic_BD"/>
</dbReference>
<dbReference type="SUPFAM" id="SSF53807">
    <property type="entry name" value="Helical backbone' metal receptor"/>
    <property type="match status" value="1"/>
</dbReference>
<sequence>MMVRSMHFPKSLLRRAVRTASIAVAAALLGAAAASAKELPAAERTAAIPVLAESARLAPQPITDDRGKTVQLARPPQRIVSLLPSLTESTCALGLCDRLVGVDRYSDWPLAVKKLPIVGGGLDPSVESIVALKPDLVLMSHASKVAERLEALGVKVAALEVKSQAGVHKVLQQLGQVLGVPAAEGADRVWRELQAGVVDAAQRVPVAARHSRVYFEVSRGPYAAGPQSFIGEILAQLGVDNVVPAELGPFPRLSPEFLLRSQPDVIMLGNRSMQAATSYPGWNSLKAIKGGNLCVFSDQDSYTIVRPGPRMAEAAHLIAQCLIDKAPRKQGAEKSAEGGQR</sequence>
<keyword evidence="5" id="KW-1185">Reference proteome</keyword>
<evidence type="ECO:0000313" key="4">
    <source>
        <dbReference type="EMBL" id="MBB6578181.1"/>
    </source>
</evidence>
<feature type="signal peptide" evidence="2">
    <location>
        <begin position="1"/>
        <end position="36"/>
    </location>
</feature>
<dbReference type="CDD" id="cd01143">
    <property type="entry name" value="YvrC"/>
    <property type="match status" value="1"/>
</dbReference>